<name>A0ABN1RHP0_9ACTN</name>
<organism evidence="1 2">
    <name type="scientific">Kribbella koreensis</name>
    <dbReference type="NCBI Taxonomy" id="57909"/>
    <lineage>
        <taxon>Bacteria</taxon>
        <taxon>Bacillati</taxon>
        <taxon>Actinomycetota</taxon>
        <taxon>Actinomycetes</taxon>
        <taxon>Propionibacteriales</taxon>
        <taxon>Kribbellaceae</taxon>
        <taxon>Kribbella</taxon>
    </lineage>
</organism>
<keyword evidence="2" id="KW-1185">Reference proteome</keyword>
<evidence type="ECO:0000313" key="1">
    <source>
        <dbReference type="EMBL" id="GAA0957428.1"/>
    </source>
</evidence>
<dbReference type="Pfam" id="PF01042">
    <property type="entry name" value="Ribonuc_L-PSP"/>
    <property type="match status" value="1"/>
</dbReference>
<dbReference type="EMBL" id="BAAAHK010000018">
    <property type="protein sequence ID" value="GAA0957428.1"/>
    <property type="molecule type" value="Genomic_DNA"/>
</dbReference>
<protein>
    <recommendedName>
        <fullName evidence="3">Enamine deaminase RidA (YjgF/YER057c/UK114 family)</fullName>
    </recommendedName>
</protein>
<dbReference type="RefSeq" id="WP_343979984.1">
    <property type="nucleotide sequence ID" value="NZ_BAAAHK010000018.1"/>
</dbReference>
<dbReference type="PANTHER" id="PTHR43857:SF1">
    <property type="entry name" value="YJGH FAMILY PROTEIN"/>
    <property type="match status" value="1"/>
</dbReference>
<comment type="caution">
    <text evidence="1">The sequence shown here is derived from an EMBL/GenBank/DDBJ whole genome shotgun (WGS) entry which is preliminary data.</text>
</comment>
<sequence length="142" mass="15171">MTATQVESFGLPWESSYGYAQAVRHGDTIYLSGQLGHRGEDLLAPAPLDAAGEVTDFSGMAEQMRQTYVNAAELLGRFGAGLENVVEEVLYVLDIPSAFEAAGPVRKAAYGREDPQVASTLVGVTRLALPGQLIEVKFIAKV</sequence>
<reference evidence="1 2" key="1">
    <citation type="journal article" date="2019" name="Int. J. Syst. Evol. Microbiol.">
        <title>The Global Catalogue of Microorganisms (GCM) 10K type strain sequencing project: providing services to taxonomists for standard genome sequencing and annotation.</title>
        <authorList>
            <consortium name="The Broad Institute Genomics Platform"/>
            <consortium name="The Broad Institute Genome Sequencing Center for Infectious Disease"/>
            <person name="Wu L."/>
            <person name="Ma J."/>
        </authorList>
    </citation>
    <scope>NUCLEOTIDE SEQUENCE [LARGE SCALE GENOMIC DNA]</scope>
    <source>
        <strain evidence="1 2">JCM 10977</strain>
    </source>
</reference>
<evidence type="ECO:0000313" key="2">
    <source>
        <dbReference type="Proteomes" id="UP001500542"/>
    </source>
</evidence>
<proteinExistence type="predicted"/>
<dbReference type="SUPFAM" id="SSF55298">
    <property type="entry name" value="YjgF-like"/>
    <property type="match status" value="1"/>
</dbReference>
<dbReference type="PANTHER" id="PTHR43857">
    <property type="entry name" value="BLR7761 PROTEIN"/>
    <property type="match status" value="1"/>
</dbReference>
<dbReference type="InterPro" id="IPR035959">
    <property type="entry name" value="RutC-like_sf"/>
</dbReference>
<gene>
    <name evidence="1" type="ORF">GCM10009554_68220</name>
</gene>
<evidence type="ECO:0008006" key="3">
    <source>
        <dbReference type="Google" id="ProtNLM"/>
    </source>
</evidence>
<accession>A0ABN1RHP0</accession>
<dbReference type="Proteomes" id="UP001500542">
    <property type="component" value="Unassembled WGS sequence"/>
</dbReference>
<dbReference type="InterPro" id="IPR006175">
    <property type="entry name" value="YjgF/YER057c/UK114"/>
</dbReference>
<dbReference type="Gene3D" id="3.30.1330.40">
    <property type="entry name" value="RutC-like"/>
    <property type="match status" value="1"/>
</dbReference>